<dbReference type="OrthoDB" id="680113at2"/>
<accession>A0A433WK59</accession>
<reference evidence="1" key="1">
    <citation type="submission" date="2020-05" db="EMBL/GenBank/DDBJ databases">
        <title>Chitinophaga laudate sp. nov., isolated from a tropical peat swamp.</title>
        <authorList>
            <person name="Goh C.B.S."/>
            <person name="Lee M.S."/>
            <person name="Parimannan S."/>
            <person name="Pasbakhsh P."/>
            <person name="Yule C.M."/>
            <person name="Rajandas H."/>
            <person name="Loke S."/>
            <person name="Croft L."/>
            <person name="Tan J.B.L."/>
        </authorList>
    </citation>
    <scope>NUCLEOTIDE SEQUENCE</scope>
    <source>
        <strain evidence="1">Mgbs1</strain>
    </source>
</reference>
<evidence type="ECO:0000313" key="2">
    <source>
        <dbReference type="Proteomes" id="UP000281028"/>
    </source>
</evidence>
<organism evidence="1 2">
    <name type="scientific">Chitinophaga solisilvae</name>
    <dbReference type="NCBI Taxonomy" id="1233460"/>
    <lineage>
        <taxon>Bacteria</taxon>
        <taxon>Pseudomonadati</taxon>
        <taxon>Bacteroidota</taxon>
        <taxon>Chitinophagia</taxon>
        <taxon>Chitinophagales</taxon>
        <taxon>Chitinophagaceae</taxon>
        <taxon>Chitinophaga</taxon>
    </lineage>
</organism>
<proteinExistence type="predicted"/>
<protein>
    <submittedName>
        <fullName evidence="1">Uncharacterized protein</fullName>
    </submittedName>
</protein>
<name>A0A433WK59_9BACT</name>
<dbReference type="EMBL" id="RIAR02000001">
    <property type="protein sequence ID" value="NSL90911.1"/>
    <property type="molecule type" value="Genomic_DNA"/>
</dbReference>
<gene>
    <name evidence="1" type="ORF">ECE50_029070</name>
</gene>
<dbReference type="AlphaFoldDB" id="A0A433WK59"/>
<evidence type="ECO:0000313" key="1">
    <source>
        <dbReference type="EMBL" id="NSL90911.1"/>
    </source>
</evidence>
<sequence length="59" mass="6719">MKKKQLSMEKKLAFNKVTVATLSKQQQTKLAGGLASWNCETYDPQYTCESNPRPTYVCM</sequence>
<dbReference type="RefSeq" id="WP_127037014.1">
    <property type="nucleotide sequence ID" value="NZ_JAABOK010000018.1"/>
</dbReference>
<dbReference type="NCBIfam" id="NF038153">
    <property type="entry name" value="lant_leader_L1a"/>
    <property type="match status" value="1"/>
</dbReference>
<comment type="caution">
    <text evidence="1">The sequence shown here is derived from an EMBL/GenBank/DDBJ whole genome shotgun (WGS) entry which is preliminary data.</text>
</comment>
<dbReference type="InterPro" id="IPR058238">
    <property type="entry name" value="Lant_leader_dom"/>
</dbReference>
<dbReference type="Proteomes" id="UP000281028">
    <property type="component" value="Unassembled WGS sequence"/>
</dbReference>
<keyword evidence="2" id="KW-1185">Reference proteome</keyword>